<name>A0A914Y4X4_9BILA</name>
<protein>
    <submittedName>
        <fullName evidence="2">Uncharacterized protein</fullName>
    </submittedName>
</protein>
<sequence length="104" mass="12358">MFKTDTFKKLANILPCINKLYRFILCDLTEAFDFASMTDFLVKNENILISLNYGVLLSDAYKEIIEKFIAKIIETPPKRIPYIDFPGFENSFFYDDYRKLYEKI</sequence>
<dbReference type="AlphaFoldDB" id="A0A914Y4X4"/>
<proteinExistence type="predicted"/>
<organism evidence="1 2">
    <name type="scientific">Panagrolaimus superbus</name>
    <dbReference type="NCBI Taxonomy" id="310955"/>
    <lineage>
        <taxon>Eukaryota</taxon>
        <taxon>Metazoa</taxon>
        <taxon>Ecdysozoa</taxon>
        <taxon>Nematoda</taxon>
        <taxon>Chromadorea</taxon>
        <taxon>Rhabditida</taxon>
        <taxon>Tylenchina</taxon>
        <taxon>Panagrolaimomorpha</taxon>
        <taxon>Panagrolaimoidea</taxon>
        <taxon>Panagrolaimidae</taxon>
        <taxon>Panagrolaimus</taxon>
    </lineage>
</organism>
<dbReference type="WBParaSite" id="PSU_v2.g12758.t1">
    <property type="protein sequence ID" value="PSU_v2.g12758.t1"/>
    <property type="gene ID" value="PSU_v2.g12758"/>
</dbReference>
<evidence type="ECO:0000313" key="2">
    <source>
        <dbReference type="WBParaSite" id="PSU_v2.g12758.t1"/>
    </source>
</evidence>
<dbReference type="Proteomes" id="UP000887577">
    <property type="component" value="Unplaced"/>
</dbReference>
<accession>A0A914Y4X4</accession>
<reference evidence="2" key="1">
    <citation type="submission" date="2022-11" db="UniProtKB">
        <authorList>
            <consortium name="WormBaseParasite"/>
        </authorList>
    </citation>
    <scope>IDENTIFICATION</scope>
</reference>
<keyword evidence="1" id="KW-1185">Reference proteome</keyword>
<evidence type="ECO:0000313" key="1">
    <source>
        <dbReference type="Proteomes" id="UP000887577"/>
    </source>
</evidence>